<dbReference type="EMBL" id="BLAL01000244">
    <property type="protein sequence ID" value="GES95752.1"/>
    <property type="molecule type" value="Genomic_DNA"/>
</dbReference>
<reference evidence="1" key="1">
    <citation type="submission" date="2019-10" db="EMBL/GenBank/DDBJ databases">
        <title>Conservation and host-specific expression of non-tandemly repeated heterogenous ribosome RNA gene in arbuscular mycorrhizal fungi.</title>
        <authorList>
            <person name="Maeda T."/>
            <person name="Kobayashi Y."/>
            <person name="Nakagawa T."/>
            <person name="Ezawa T."/>
            <person name="Yamaguchi K."/>
            <person name="Bino T."/>
            <person name="Nishimoto Y."/>
            <person name="Shigenobu S."/>
            <person name="Kawaguchi M."/>
        </authorList>
    </citation>
    <scope>NUCLEOTIDE SEQUENCE</scope>
    <source>
        <strain evidence="1">HR1</strain>
    </source>
</reference>
<organism evidence="1 2">
    <name type="scientific">Rhizophagus clarus</name>
    <dbReference type="NCBI Taxonomy" id="94130"/>
    <lineage>
        <taxon>Eukaryota</taxon>
        <taxon>Fungi</taxon>
        <taxon>Fungi incertae sedis</taxon>
        <taxon>Mucoromycota</taxon>
        <taxon>Glomeromycotina</taxon>
        <taxon>Glomeromycetes</taxon>
        <taxon>Glomerales</taxon>
        <taxon>Glomeraceae</taxon>
        <taxon>Rhizophagus</taxon>
    </lineage>
</organism>
<proteinExistence type="predicted"/>
<comment type="caution">
    <text evidence="1">The sequence shown here is derived from an EMBL/GenBank/DDBJ whole genome shotgun (WGS) entry which is preliminary data.</text>
</comment>
<dbReference type="Proteomes" id="UP000615446">
    <property type="component" value="Unassembled WGS sequence"/>
</dbReference>
<evidence type="ECO:0000313" key="1">
    <source>
        <dbReference type="EMBL" id="GES95752.1"/>
    </source>
</evidence>
<evidence type="ECO:0000313" key="2">
    <source>
        <dbReference type="Proteomes" id="UP000615446"/>
    </source>
</evidence>
<sequence>MNIDKEKRNKWTQNDDINDSEGGLKRLLISIIGIFGSDYGVYLIFETKWLLMNCGQLAKRLRNDARINVKERARRLKEFTITKYRNGIVGASYTNDNEYENFNLLIIKIKRLQNY</sequence>
<protein>
    <submittedName>
        <fullName evidence="1">Uncharacterized protein</fullName>
    </submittedName>
</protein>
<gene>
    <name evidence="1" type="ORF">RCL2_002241200</name>
</gene>
<dbReference type="OrthoDB" id="2305733at2759"/>
<name>A0A8H3QY36_9GLOM</name>
<accession>A0A8H3QY36</accession>
<dbReference type="AlphaFoldDB" id="A0A8H3QY36"/>